<name>A0A317EXN0_9SPHI</name>
<organism evidence="1 2">
    <name type="scientific">Pedobacter paludis</name>
    <dbReference type="NCBI Taxonomy" id="2203212"/>
    <lineage>
        <taxon>Bacteria</taxon>
        <taxon>Pseudomonadati</taxon>
        <taxon>Bacteroidota</taxon>
        <taxon>Sphingobacteriia</taxon>
        <taxon>Sphingobacteriales</taxon>
        <taxon>Sphingobacteriaceae</taxon>
        <taxon>Pedobacter</taxon>
    </lineage>
</organism>
<comment type="caution">
    <text evidence="1">The sequence shown here is derived from an EMBL/GenBank/DDBJ whole genome shotgun (WGS) entry which is preliminary data.</text>
</comment>
<dbReference type="Proteomes" id="UP000245391">
    <property type="component" value="Unassembled WGS sequence"/>
</dbReference>
<dbReference type="RefSeq" id="WP_109930543.1">
    <property type="nucleotide sequence ID" value="NZ_QGNY01000004.1"/>
</dbReference>
<keyword evidence="2" id="KW-1185">Reference proteome</keyword>
<dbReference type="OrthoDB" id="1257394at2"/>
<proteinExistence type="predicted"/>
<dbReference type="AlphaFoldDB" id="A0A317EXN0"/>
<gene>
    <name evidence="1" type="ORF">DF947_13405</name>
</gene>
<reference evidence="2" key="1">
    <citation type="submission" date="2018-05" db="EMBL/GenBank/DDBJ databases">
        <title>Pedobacter paludis sp. nov., isolated from wetland soil.</title>
        <authorList>
            <person name="Zhang Y."/>
        </authorList>
    </citation>
    <scope>NUCLEOTIDE SEQUENCE [LARGE SCALE GENOMIC DNA]</scope>
    <source>
        <strain evidence="2">R-8</strain>
    </source>
</reference>
<accession>A0A317EXN0</accession>
<protein>
    <submittedName>
        <fullName evidence="1">Uncharacterized protein</fullName>
    </submittedName>
</protein>
<sequence length="157" mass="18797">MEAILEKFNISDDQFTWFDCERFDNGDAYINLFQELIRISMNRMLPKKINWQEGWSIGKAYYLAQVSFEFNLKLHTIKVRCDEWFDPDLIIKLNSILGQNSDFEERFYPIETGDQTLIIAFLNNQQYSELEKNNLIANLNDYMLDKSDNWDQLQIEK</sequence>
<evidence type="ECO:0000313" key="1">
    <source>
        <dbReference type="EMBL" id="PWS31581.1"/>
    </source>
</evidence>
<evidence type="ECO:0000313" key="2">
    <source>
        <dbReference type="Proteomes" id="UP000245391"/>
    </source>
</evidence>
<dbReference type="EMBL" id="QGNY01000004">
    <property type="protein sequence ID" value="PWS31581.1"/>
    <property type="molecule type" value="Genomic_DNA"/>
</dbReference>